<dbReference type="AlphaFoldDB" id="A0AA44J8F2"/>
<dbReference type="EMBL" id="JAAMAY010000007">
    <property type="protein sequence ID" value="NTC27912.1"/>
    <property type="molecule type" value="Genomic_DNA"/>
</dbReference>
<protein>
    <submittedName>
        <fullName evidence="1">Uncharacterized protein</fullName>
    </submittedName>
</protein>
<accession>A0AA44J8F2</accession>
<organism evidence="1 2">
    <name type="scientific">Agrobacterium tumefaciens</name>
    <dbReference type="NCBI Taxonomy" id="358"/>
    <lineage>
        <taxon>Bacteria</taxon>
        <taxon>Pseudomonadati</taxon>
        <taxon>Pseudomonadota</taxon>
        <taxon>Alphaproteobacteria</taxon>
        <taxon>Hyphomicrobiales</taxon>
        <taxon>Rhizobiaceae</taxon>
        <taxon>Rhizobium/Agrobacterium group</taxon>
        <taxon>Agrobacterium</taxon>
        <taxon>Agrobacterium tumefaciens complex</taxon>
    </lineage>
</organism>
<dbReference type="RefSeq" id="WP_065659074.1">
    <property type="nucleotide sequence ID" value="NZ_CP123840.1"/>
</dbReference>
<reference evidence="1" key="1">
    <citation type="journal article" date="2020" name="Science">
        <title>Unexpected conservation and global transmission of agrobacterial virulence plasmids.</title>
        <authorList>
            <person name="Weisberg A.J."/>
            <person name="Davis E.W. 2nd"/>
            <person name="Tabima J."/>
            <person name="Belcher M.S."/>
            <person name="Miller M."/>
            <person name="Kuo C.H."/>
            <person name="Loper J.E."/>
            <person name="Grunwald N.J."/>
            <person name="Putnam M.L."/>
            <person name="Chang J.H."/>
        </authorList>
    </citation>
    <scope>NUCLEOTIDE SEQUENCE</scope>
    <source>
        <strain evidence="1">17-1853-1a</strain>
    </source>
</reference>
<sequence length="124" mass="13590">MTISGQEQQALPTPGGADIAATIHLVRDVVLQSALDRGCCDKVHEALREPEDFERQRNIVKLLAAAREERRKIGLLTEMLADFAEDDTVDEGVVETASLMFLDIAAAQEGSRILRNALSLKTCK</sequence>
<evidence type="ECO:0000313" key="2">
    <source>
        <dbReference type="Proteomes" id="UP000702952"/>
    </source>
</evidence>
<proteinExistence type="predicted"/>
<gene>
    <name evidence="1" type="ORF">G6M46_07030</name>
</gene>
<dbReference type="Proteomes" id="UP000702952">
    <property type="component" value="Unassembled WGS sequence"/>
</dbReference>
<comment type="caution">
    <text evidence="1">The sequence shown here is derived from an EMBL/GenBank/DDBJ whole genome shotgun (WGS) entry which is preliminary data.</text>
</comment>
<name>A0AA44J8F2_AGRTU</name>
<evidence type="ECO:0000313" key="1">
    <source>
        <dbReference type="EMBL" id="NTC27912.1"/>
    </source>
</evidence>